<dbReference type="InterPro" id="IPR004394">
    <property type="entry name" value="Iojap/RsfS/C7orf30"/>
</dbReference>
<gene>
    <name evidence="2 3" type="primary">rsfS</name>
    <name evidence="3" type="ORF">D7U36_01030</name>
</gene>
<protein>
    <recommendedName>
        <fullName evidence="2">Ribosomal silencing factor RsfS</fullName>
    </recommendedName>
</protein>
<dbReference type="Pfam" id="PF02410">
    <property type="entry name" value="RsfS"/>
    <property type="match status" value="1"/>
</dbReference>
<dbReference type="GO" id="GO:0017148">
    <property type="term" value="P:negative regulation of translation"/>
    <property type="evidence" value="ECO:0007669"/>
    <property type="project" value="UniProtKB-UniRule"/>
</dbReference>
<dbReference type="PANTHER" id="PTHR21043:SF0">
    <property type="entry name" value="MITOCHONDRIAL ASSEMBLY OF RIBOSOMAL LARGE SUBUNIT PROTEIN 1"/>
    <property type="match status" value="1"/>
</dbReference>
<keyword evidence="2" id="KW-0963">Cytoplasm</keyword>
<dbReference type="GO" id="GO:0090071">
    <property type="term" value="P:negative regulation of ribosome biogenesis"/>
    <property type="evidence" value="ECO:0007669"/>
    <property type="project" value="UniProtKB-UniRule"/>
</dbReference>
<dbReference type="GO" id="GO:0042256">
    <property type="term" value="P:cytosolic ribosome assembly"/>
    <property type="evidence" value="ECO:0007669"/>
    <property type="project" value="UniProtKB-UniRule"/>
</dbReference>
<dbReference type="GO" id="GO:0043023">
    <property type="term" value="F:ribosomal large subunit binding"/>
    <property type="evidence" value="ECO:0007669"/>
    <property type="project" value="TreeGrafter"/>
</dbReference>
<evidence type="ECO:0000256" key="1">
    <source>
        <dbReference type="ARBA" id="ARBA00010574"/>
    </source>
</evidence>
<evidence type="ECO:0000256" key="2">
    <source>
        <dbReference type="HAMAP-Rule" id="MF_01477"/>
    </source>
</evidence>
<comment type="function">
    <text evidence="2">Functions as a ribosomal silencing factor. Interacts with ribosomal protein uL14 (rplN), blocking formation of intersubunit bridge B8. Prevents association of the 30S and 50S ribosomal subunits and the formation of functional ribosomes, thus repressing translation.</text>
</comment>
<dbReference type="NCBIfam" id="TIGR00090">
    <property type="entry name" value="rsfS_iojap_ybeB"/>
    <property type="match status" value="1"/>
</dbReference>
<dbReference type="PANTHER" id="PTHR21043">
    <property type="entry name" value="IOJAP SUPERFAMILY ORTHOLOG"/>
    <property type="match status" value="1"/>
</dbReference>
<name>A0A8B3FPZ9_9ACTN</name>
<keyword evidence="2" id="KW-0810">Translation regulation</keyword>
<comment type="subcellular location">
    <subcellularLocation>
        <location evidence="2">Cytoplasm</location>
    </subcellularLocation>
</comment>
<dbReference type="Proteomes" id="UP000279336">
    <property type="component" value="Unassembled WGS sequence"/>
</dbReference>
<evidence type="ECO:0000313" key="3">
    <source>
        <dbReference type="EMBL" id="RLP13041.1"/>
    </source>
</evidence>
<evidence type="ECO:0000313" key="4">
    <source>
        <dbReference type="Proteomes" id="UP000279336"/>
    </source>
</evidence>
<dbReference type="EMBL" id="RCIW01000001">
    <property type="protein sequence ID" value="RLP13041.1"/>
    <property type="molecule type" value="Genomic_DNA"/>
</dbReference>
<comment type="similarity">
    <text evidence="1 2">Belongs to the Iojap/RsfS family.</text>
</comment>
<dbReference type="GO" id="GO:0005737">
    <property type="term" value="C:cytoplasm"/>
    <property type="evidence" value="ECO:0007669"/>
    <property type="project" value="UniProtKB-SubCell"/>
</dbReference>
<proteinExistence type="inferred from homology"/>
<organism evidence="3 4">
    <name type="scientific">Propionibacterium australiense</name>
    <dbReference type="NCBI Taxonomy" id="119981"/>
    <lineage>
        <taxon>Bacteria</taxon>
        <taxon>Bacillati</taxon>
        <taxon>Actinomycetota</taxon>
        <taxon>Actinomycetes</taxon>
        <taxon>Propionibacteriales</taxon>
        <taxon>Propionibacteriaceae</taxon>
        <taxon>Propionibacterium</taxon>
    </lineage>
</organism>
<accession>A0A8B3FPZ9</accession>
<comment type="caution">
    <text evidence="3">The sequence shown here is derived from an EMBL/GenBank/DDBJ whole genome shotgun (WGS) entry which is preliminary data.</text>
</comment>
<dbReference type="SUPFAM" id="SSF81301">
    <property type="entry name" value="Nucleotidyltransferase"/>
    <property type="match status" value="1"/>
</dbReference>
<dbReference type="RefSeq" id="WP_121587840.1">
    <property type="nucleotide sequence ID" value="NZ_LR134442.1"/>
</dbReference>
<reference evidence="3 4" key="1">
    <citation type="submission" date="2018-10" db="EMBL/GenBank/DDBJ databases">
        <title>Propionibacterium australiense Genome Sequencing and Assembly.</title>
        <authorList>
            <person name="Bernier A.-M."/>
            <person name="Bernard K."/>
        </authorList>
    </citation>
    <scope>NUCLEOTIDE SEQUENCE [LARGE SCALE GENOMIC DNA]</scope>
    <source>
        <strain evidence="3 4">NML98A078</strain>
    </source>
</reference>
<dbReference type="InterPro" id="IPR043519">
    <property type="entry name" value="NT_sf"/>
</dbReference>
<sequence>MSATDHALHITQAAASAAAAKLAENIEAFDVSEQLAIADVFLVLSGRTERQVGAIVDAVEERLVEWGERPLRREGYGANRWVLLDYGDLIVHVMHVDDRATYGLERLWGDCPAIALEANRADAARTVASAVDGQ</sequence>
<keyword evidence="2" id="KW-0678">Repressor</keyword>
<dbReference type="HAMAP" id="MF_01477">
    <property type="entry name" value="Iojap_RsfS"/>
    <property type="match status" value="1"/>
</dbReference>
<dbReference type="Gene3D" id="3.30.460.10">
    <property type="entry name" value="Beta Polymerase, domain 2"/>
    <property type="match status" value="1"/>
</dbReference>
<comment type="subunit">
    <text evidence="2">Interacts with ribosomal protein uL14 (rplN).</text>
</comment>
<dbReference type="OrthoDB" id="9793681at2"/>
<dbReference type="AlphaFoldDB" id="A0A8B3FPZ9"/>